<organism evidence="1 2">
    <name type="scientific">Ophiocordyceps polyrhachis-furcata BCC 54312</name>
    <dbReference type="NCBI Taxonomy" id="1330021"/>
    <lineage>
        <taxon>Eukaryota</taxon>
        <taxon>Fungi</taxon>
        <taxon>Dikarya</taxon>
        <taxon>Ascomycota</taxon>
        <taxon>Pezizomycotina</taxon>
        <taxon>Sordariomycetes</taxon>
        <taxon>Hypocreomycetidae</taxon>
        <taxon>Hypocreales</taxon>
        <taxon>Ophiocordycipitaceae</taxon>
        <taxon>Ophiocordyceps</taxon>
    </lineage>
</organism>
<dbReference type="AlphaFoldDB" id="A0A367LTM4"/>
<reference evidence="1 2" key="1">
    <citation type="journal article" date="2015" name="BMC Genomics">
        <title>Insights from the genome of Ophiocordyceps polyrhachis-furcata to pathogenicity and host specificity in insect fungi.</title>
        <authorList>
            <person name="Wichadakul D."/>
            <person name="Kobmoo N."/>
            <person name="Ingsriswang S."/>
            <person name="Tangphatsornruang S."/>
            <person name="Chantasingh D."/>
            <person name="Luangsa-ard J.J."/>
            <person name="Eurwilaichitr L."/>
        </authorList>
    </citation>
    <scope>NUCLEOTIDE SEQUENCE [LARGE SCALE GENOMIC DNA]</scope>
    <source>
        <strain evidence="1 2">BCC 54312</strain>
    </source>
</reference>
<sequence>METNKTRHDVLDKIPKVGDAPSVVVRLILIIFTRHLNATEDDVLEARELAASMSLESVHSVRVLVVTDVAFI</sequence>
<dbReference type="EMBL" id="LKCN02000001">
    <property type="protein sequence ID" value="RCI17472.1"/>
    <property type="molecule type" value="Genomic_DNA"/>
</dbReference>
<gene>
    <name evidence="1" type="ORF">L249_2659</name>
</gene>
<proteinExistence type="predicted"/>
<protein>
    <submittedName>
        <fullName evidence="1">Uncharacterized protein</fullName>
    </submittedName>
</protein>
<keyword evidence="2" id="KW-1185">Reference proteome</keyword>
<name>A0A367LTM4_9HYPO</name>
<accession>A0A367LTM4</accession>
<evidence type="ECO:0000313" key="2">
    <source>
        <dbReference type="Proteomes" id="UP000253664"/>
    </source>
</evidence>
<comment type="caution">
    <text evidence="1">The sequence shown here is derived from an EMBL/GenBank/DDBJ whole genome shotgun (WGS) entry which is preliminary data.</text>
</comment>
<dbReference type="OrthoDB" id="5244290at2759"/>
<dbReference type="Proteomes" id="UP000253664">
    <property type="component" value="Unassembled WGS sequence"/>
</dbReference>
<evidence type="ECO:0000313" key="1">
    <source>
        <dbReference type="EMBL" id="RCI17472.1"/>
    </source>
</evidence>